<organism evidence="6 7">
    <name type="scientific">Corynebacterium occultum</name>
    <dbReference type="NCBI Taxonomy" id="2675219"/>
    <lineage>
        <taxon>Bacteria</taxon>
        <taxon>Bacillati</taxon>
        <taxon>Actinomycetota</taxon>
        <taxon>Actinomycetes</taxon>
        <taxon>Mycobacteriales</taxon>
        <taxon>Corynebacteriaceae</taxon>
        <taxon>Corynebacterium</taxon>
    </lineage>
</organism>
<evidence type="ECO:0000256" key="1">
    <source>
        <dbReference type="ARBA" id="ARBA00009437"/>
    </source>
</evidence>
<gene>
    <name evidence="6" type="primary">nodD2</name>
    <name evidence="6" type="ORF">COCCU_02645</name>
</gene>
<keyword evidence="4" id="KW-0804">Transcription</keyword>
<dbReference type="Pfam" id="PF00126">
    <property type="entry name" value="HTH_1"/>
    <property type="match status" value="1"/>
</dbReference>
<dbReference type="InterPro" id="IPR050389">
    <property type="entry name" value="LysR-type_TF"/>
</dbReference>
<dbReference type="Gene3D" id="3.40.190.10">
    <property type="entry name" value="Periplasmic binding protein-like II"/>
    <property type="match status" value="2"/>
</dbReference>
<dbReference type="EMBL" id="CP046455">
    <property type="protein sequence ID" value="QGU06483.1"/>
    <property type="molecule type" value="Genomic_DNA"/>
</dbReference>
<comment type="similarity">
    <text evidence="1">Belongs to the LysR transcriptional regulatory family.</text>
</comment>
<dbReference type="InterPro" id="IPR036388">
    <property type="entry name" value="WH-like_DNA-bd_sf"/>
</dbReference>
<dbReference type="Proteomes" id="UP000424462">
    <property type="component" value="Chromosome"/>
</dbReference>
<protein>
    <submittedName>
        <fullName evidence="6">Nodulation protein D 2</fullName>
    </submittedName>
</protein>
<name>A0A6B8VQS1_9CORY</name>
<dbReference type="Gene3D" id="1.10.10.10">
    <property type="entry name" value="Winged helix-like DNA-binding domain superfamily/Winged helix DNA-binding domain"/>
    <property type="match status" value="1"/>
</dbReference>
<dbReference type="KEGG" id="cok:COCCU_02645"/>
<dbReference type="Pfam" id="PF03466">
    <property type="entry name" value="LysR_substrate"/>
    <property type="match status" value="1"/>
</dbReference>
<dbReference type="PANTHER" id="PTHR30118:SF15">
    <property type="entry name" value="TRANSCRIPTIONAL REGULATORY PROTEIN"/>
    <property type="match status" value="1"/>
</dbReference>
<evidence type="ECO:0000313" key="7">
    <source>
        <dbReference type="Proteomes" id="UP000424462"/>
    </source>
</evidence>
<evidence type="ECO:0000256" key="4">
    <source>
        <dbReference type="ARBA" id="ARBA00023163"/>
    </source>
</evidence>
<evidence type="ECO:0000259" key="5">
    <source>
        <dbReference type="PROSITE" id="PS50931"/>
    </source>
</evidence>
<dbReference type="InterPro" id="IPR036390">
    <property type="entry name" value="WH_DNA-bd_sf"/>
</dbReference>
<dbReference type="GO" id="GO:0003700">
    <property type="term" value="F:DNA-binding transcription factor activity"/>
    <property type="evidence" value="ECO:0007669"/>
    <property type="project" value="InterPro"/>
</dbReference>
<accession>A0A6B8VQS1</accession>
<evidence type="ECO:0000313" key="6">
    <source>
        <dbReference type="EMBL" id="QGU06483.1"/>
    </source>
</evidence>
<dbReference type="PROSITE" id="PS50931">
    <property type="entry name" value="HTH_LYSR"/>
    <property type="match status" value="1"/>
</dbReference>
<reference evidence="6 7" key="1">
    <citation type="submission" date="2019-11" db="EMBL/GenBank/DDBJ databases">
        <title>Complete genome sequence of Corynebacterium kalinowskii 1959, a novel Corynebacterium species isolated from soil of a small paddock in Vilsendorf, Germany.</title>
        <authorList>
            <person name="Schaffert L."/>
            <person name="Ruwe M."/>
            <person name="Milse J."/>
            <person name="Hanuschka K."/>
            <person name="Ortseifen V."/>
            <person name="Droste J."/>
            <person name="Brandt D."/>
            <person name="Schlueter L."/>
            <person name="Kutter Y."/>
            <person name="Vinke S."/>
            <person name="Viehoefer P."/>
            <person name="Jacob L."/>
            <person name="Luebke N.-C."/>
            <person name="Schulte-Berndt E."/>
            <person name="Hain C."/>
            <person name="Linder M."/>
            <person name="Schmidt P."/>
            <person name="Wollenschlaeger L."/>
            <person name="Luttermann T."/>
            <person name="Thieme E."/>
            <person name="Hassa J."/>
            <person name="Haak M."/>
            <person name="Wittchen M."/>
            <person name="Mentz A."/>
            <person name="Persicke M."/>
            <person name="Busche T."/>
            <person name="Ruckert C."/>
        </authorList>
    </citation>
    <scope>NUCLEOTIDE SEQUENCE [LARGE SCALE GENOMIC DNA]</scope>
    <source>
        <strain evidence="6 7">2039</strain>
    </source>
</reference>
<proteinExistence type="inferred from homology"/>
<dbReference type="GO" id="GO:0003677">
    <property type="term" value="F:DNA binding"/>
    <property type="evidence" value="ECO:0007669"/>
    <property type="project" value="UniProtKB-KW"/>
</dbReference>
<evidence type="ECO:0000256" key="2">
    <source>
        <dbReference type="ARBA" id="ARBA00023015"/>
    </source>
</evidence>
<dbReference type="InterPro" id="IPR000847">
    <property type="entry name" value="LysR_HTH_N"/>
</dbReference>
<dbReference type="AlphaFoldDB" id="A0A6B8VQS1"/>
<keyword evidence="7" id="KW-1185">Reference proteome</keyword>
<dbReference type="SUPFAM" id="SSF46785">
    <property type="entry name" value="Winged helix' DNA-binding domain"/>
    <property type="match status" value="1"/>
</dbReference>
<sequence length="328" mass="37471">MKMIYIHSMNETFSLPGVQSISPRRPLGANLANVDLNLLVSLHALLEEESVTSAARRVGLSQPAMSHALRRIRKLFDDQILVRQGGGSVLTPRARELLGPLRELLRQTSRLLGEEEFIPEHSRRAVTIAMSTSMAFLLGRVILKLLEESAPHMELEIITTDEIGDAVFTDHGVDLLLLAEGYPTSHPRERLFDDEWVVIGGVPELLEGDAISKLQDWPHVALESERMSRGYEVLRHRGVAAKVQVRVNDYLLLPQYVSGMRKIALHRRRVMEVMEHGEPLYWREFPFPILGLGVDMVWNPWLREEKFRGWFRELLFRACDIQFVNGDN</sequence>
<dbReference type="PANTHER" id="PTHR30118">
    <property type="entry name" value="HTH-TYPE TRANSCRIPTIONAL REGULATOR LEUO-RELATED"/>
    <property type="match status" value="1"/>
</dbReference>
<dbReference type="InterPro" id="IPR005119">
    <property type="entry name" value="LysR_subst-bd"/>
</dbReference>
<keyword evidence="2" id="KW-0805">Transcription regulation</keyword>
<feature type="domain" description="HTH lysR-type" evidence="5">
    <location>
        <begin position="34"/>
        <end position="91"/>
    </location>
</feature>
<keyword evidence="3" id="KW-0238">DNA-binding</keyword>
<dbReference type="SUPFAM" id="SSF53850">
    <property type="entry name" value="Periplasmic binding protein-like II"/>
    <property type="match status" value="1"/>
</dbReference>
<evidence type="ECO:0000256" key="3">
    <source>
        <dbReference type="ARBA" id="ARBA00023125"/>
    </source>
</evidence>